<dbReference type="InterPro" id="IPR001650">
    <property type="entry name" value="Helicase_C-like"/>
</dbReference>
<dbReference type="OrthoDB" id="196131at2759"/>
<feature type="domain" description="Helicase C-terminal" evidence="11">
    <location>
        <begin position="491"/>
        <end position="635"/>
    </location>
</feature>
<dbReference type="AlphaFoldDB" id="A0A1J1HV33"/>
<evidence type="ECO:0000256" key="9">
    <source>
        <dbReference type="SAM" id="MobiDB-lite"/>
    </source>
</evidence>
<keyword evidence="5 8" id="KW-0067">ATP-binding</keyword>
<dbReference type="InterPro" id="IPR014014">
    <property type="entry name" value="RNA_helicase_DEAD_Q_motif"/>
</dbReference>
<evidence type="ECO:0000259" key="12">
    <source>
        <dbReference type="PROSITE" id="PS51195"/>
    </source>
</evidence>
<dbReference type="EC" id="3.6.4.13" evidence="1"/>
<evidence type="ECO:0000256" key="2">
    <source>
        <dbReference type="ARBA" id="ARBA00022741"/>
    </source>
</evidence>
<evidence type="ECO:0000313" key="14">
    <source>
        <dbReference type="Proteomes" id="UP000183832"/>
    </source>
</evidence>
<proteinExistence type="inferred from homology"/>
<evidence type="ECO:0000256" key="5">
    <source>
        <dbReference type="ARBA" id="ARBA00022840"/>
    </source>
</evidence>
<dbReference type="Pfam" id="PF00270">
    <property type="entry name" value="DEAD"/>
    <property type="match status" value="1"/>
</dbReference>
<dbReference type="InterPro" id="IPR014001">
    <property type="entry name" value="Helicase_ATP-bd"/>
</dbReference>
<dbReference type="CDD" id="cd17952">
    <property type="entry name" value="DEADc_DDX42"/>
    <property type="match status" value="1"/>
</dbReference>
<keyword evidence="4 8" id="KW-0347">Helicase</keyword>
<evidence type="ECO:0000259" key="10">
    <source>
        <dbReference type="PROSITE" id="PS51192"/>
    </source>
</evidence>
<organism evidence="13 14">
    <name type="scientific">Clunio marinus</name>
    <dbReference type="NCBI Taxonomy" id="568069"/>
    <lineage>
        <taxon>Eukaryota</taxon>
        <taxon>Metazoa</taxon>
        <taxon>Ecdysozoa</taxon>
        <taxon>Arthropoda</taxon>
        <taxon>Hexapoda</taxon>
        <taxon>Insecta</taxon>
        <taxon>Pterygota</taxon>
        <taxon>Neoptera</taxon>
        <taxon>Endopterygota</taxon>
        <taxon>Diptera</taxon>
        <taxon>Nematocera</taxon>
        <taxon>Chironomoidea</taxon>
        <taxon>Chironomidae</taxon>
        <taxon>Clunio</taxon>
    </lineage>
</organism>
<dbReference type="GO" id="GO:0005524">
    <property type="term" value="F:ATP binding"/>
    <property type="evidence" value="ECO:0007669"/>
    <property type="project" value="UniProtKB-KW"/>
</dbReference>
<feature type="domain" description="DEAD-box RNA helicase Q" evidence="12">
    <location>
        <begin position="256"/>
        <end position="284"/>
    </location>
</feature>
<dbReference type="Proteomes" id="UP000183832">
    <property type="component" value="Unassembled WGS sequence"/>
</dbReference>
<dbReference type="InterPro" id="IPR011545">
    <property type="entry name" value="DEAD/DEAH_box_helicase_dom"/>
</dbReference>
<feature type="compositionally biased region" description="Polar residues" evidence="9">
    <location>
        <begin position="702"/>
        <end position="712"/>
    </location>
</feature>
<dbReference type="FunFam" id="3.40.50.300:FF:000079">
    <property type="entry name" value="probable ATP-dependent RNA helicase DDX17"/>
    <property type="match status" value="1"/>
</dbReference>
<evidence type="ECO:0000256" key="3">
    <source>
        <dbReference type="ARBA" id="ARBA00022801"/>
    </source>
</evidence>
<dbReference type="CDD" id="cd18787">
    <property type="entry name" value="SF2_C_DEAD"/>
    <property type="match status" value="1"/>
</dbReference>
<dbReference type="SUPFAM" id="SSF52540">
    <property type="entry name" value="P-loop containing nucleoside triphosphate hydrolases"/>
    <property type="match status" value="2"/>
</dbReference>
<feature type="compositionally biased region" description="Gly residues" evidence="9">
    <location>
        <begin position="651"/>
        <end position="660"/>
    </location>
</feature>
<comment type="similarity">
    <text evidence="8">Belongs to the DEAD box helicase family.</text>
</comment>
<accession>A0A1J1HV33</accession>
<evidence type="ECO:0000259" key="11">
    <source>
        <dbReference type="PROSITE" id="PS51194"/>
    </source>
</evidence>
<dbReference type="SMART" id="SM00487">
    <property type="entry name" value="DEXDc"/>
    <property type="match status" value="1"/>
</dbReference>
<feature type="compositionally biased region" description="Polar residues" evidence="9">
    <location>
        <begin position="1"/>
        <end position="25"/>
    </location>
</feature>
<feature type="short sequence motif" description="Q motif" evidence="7">
    <location>
        <begin position="256"/>
        <end position="284"/>
    </location>
</feature>
<reference evidence="13 14" key="1">
    <citation type="submission" date="2015-04" db="EMBL/GenBank/DDBJ databases">
        <authorList>
            <person name="Syromyatnikov M.Y."/>
            <person name="Popov V.N."/>
        </authorList>
    </citation>
    <scope>NUCLEOTIDE SEQUENCE [LARGE SCALE GENOMIC DNA]</scope>
</reference>
<dbReference type="GO" id="GO:0003724">
    <property type="term" value="F:RNA helicase activity"/>
    <property type="evidence" value="ECO:0007669"/>
    <property type="project" value="UniProtKB-EC"/>
</dbReference>
<dbReference type="GO" id="GO:0016787">
    <property type="term" value="F:hydrolase activity"/>
    <property type="evidence" value="ECO:0007669"/>
    <property type="project" value="UniProtKB-KW"/>
</dbReference>
<feature type="region of interest" description="Disordered" evidence="9">
    <location>
        <begin position="1"/>
        <end position="152"/>
    </location>
</feature>
<dbReference type="Pfam" id="PF00271">
    <property type="entry name" value="Helicase_C"/>
    <property type="match status" value="1"/>
</dbReference>
<dbReference type="PROSITE" id="PS51195">
    <property type="entry name" value="Q_MOTIF"/>
    <property type="match status" value="1"/>
</dbReference>
<feature type="compositionally biased region" description="Polar residues" evidence="9">
    <location>
        <begin position="136"/>
        <end position="145"/>
    </location>
</feature>
<evidence type="ECO:0000256" key="1">
    <source>
        <dbReference type="ARBA" id="ARBA00012552"/>
    </source>
</evidence>
<evidence type="ECO:0000256" key="8">
    <source>
        <dbReference type="RuleBase" id="RU000492"/>
    </source>
</evidence>
<dbReference type="InterPro" id="IPR027417">
    <property type="entry name" value="P-loop_NTPase"/>
</dbReference>
<keyword evidence="3 8" id="KW-0378">Hydrolase</keyword>
<keyword evidence="14" id="KW-1185">Reference proteome</keyword>
<dbReference type="Gene3D" id="3.40.50.300">
    <property type="entry name" value="P-loop containing nucleotide triphosphate hydrolases"/>
    <property type="match status" value="2"/>
</dbReference>
<dbReference type="GO" id="GO:0003676">
    <property type="term" value="F:nucleic acid binding"/>
    <property type="evidence" value="ECO:0007669"/>
    <property type="project" value="InterPro"/>
</dbReference>
<evidence type="ECO:0000256" key="4">
    <source>
        <dbReference type="ARBA" id="ARBA00022806"/>
    </source>
</evidence>
<dbReference type="InterPro" id="IPR000629">
    <property type="entry name" value="RNA-helicase_DEAD-box_CS"/>
</dbReference>
<feature type="compositionally biased region" description="Basic and acidic residues" evidence="9">
    <location>
        <begin position="123"/>
        <end position="133"/>
    </location>
</feature>
<dbReference type="STRING" id="568069.A0A1J1HV33"/>
<dbReference type="PROSITE" id="PS51192">
    <property type="entry name" value="HELICASE_ATP_BIND_1"/>
    <property type="match status" value="1"/>
</dbReference>
<comment type="catalytic activity">
    <reaction evidence="6">
        <text>ATP + H2O = ADP + phosphate + H(+)</text>
        <dbReference type="Rhea" id="RHEA:13065"/>
        <dbReference type="ChEBI" id="CHEBI:15377"/>
        <dbReference type="ChEBI" id="CHEBI:15378"/>
        <dbReference type="ChEBI" id="CHEBI:30616"/>
        <dbReference type="ChEBI" id="CHEBI:43474"/>
        <dbReference type="ChEBI" id="CHEBI:456216"/>
        <dbReference type="EC" id="3.6.4.13"/>
    </reaction>
</comment>
<dbReference type="GO" id="GO:0010468">
    <property type="term" value="P:regulation of gene expression"/>
    <property type="evidence" value="ECO:0007669"/>
    <property type="project" value="UniProtKB-ARBA"/>
</dbReference>
<gene>
    <name evidence="13" type="ORF">CLUMA_CG003742</name>
</gene>
<feature type="domain" description="Helicase ATP-binding" evidence="10">
    <location>
        <begin position="287"/>
        <end position="462"/>
    </location>
</feature>
<feature type="region of interest" description="Disordered" evidence="9">
    <location>
        <begin position="646"/>
        <end position="756"/>
    </location>
</feature>
<sequence length="756" mass="84040">MSRNFNFTPFSYGSSNNKQPQQKSINYGAVPPPAALQTTSRSTGSKAKSSYTSMDAISQYVIPPQNYGSKKRSALQTDDEYFDEDDATEENLEYIPAEGSPATKQQSDSDEEDPLDAFMAGLEKAESKEKQMKESLPTSSTSIPSNKGVRADIDDMDDEESYYKYMEDNPMAGVTEENSGDELEYDEDGNPIAPSKKRFIDPLPSIDHSEIEYQHFEKNFYVIHEEIAKLTKNQKDELRHKLGIKVTGAAAPAPVCSFAHFGFDDQLMKAIRKSEYVSPTPIQAQAIPTALSGRDLIGIAKTGSGKTAAFLWPLIVHILDQPQLKPGDGIIGLILAPTRELSIQIYNEAKKFGKVYNIHVVCCYGGGNKYEQCKALEQGAEICVATPGRMIDMIKMKATNLLRCSYLVLDEADKMFNMGFEPQVRSICNHVNPLRQTLLFSATFKKRIEKLARDVLTDPVRIVQGDIGEANQDITQHAIVFLKPEHKWNWLMTKLVELLSEGSVLIFATKKLEAEKLAADIKLKEYPCLLLHGDIEQAERNKVITAFKKKECDILVATDVASRGLDIPHIKNVINYDMARDIDTHTHRIGRTARGGEKGTAYTLVSDKDKEMVGHLVRNLEMANQYVPDDLMELAMQSSWFRKSRFKGGKGKSVGGGAGLGFRERPNLGGSSSFPKSFVPASDSNRSSGTPTNRLEALKNAFKSQYTSQFKSATDKTWEQTTPVEGVFSKPAPPPPSNKNESTSEDSSKKKKSRWN</sequence>
<evidence type="ECO:0000256" key="7">
    <source>
        <dbReference type="PROSITE-ProRule" id="PRU00552"/>
    </source>
</evidence>
<dbReference type="PANTHER" id="PTHR47958">
    <property type="entry name" value="ATP-DEPENDENT RNA HELICASE DBP3"/>
    <property type="match status" value="1"/>
</dbReference>
<keyword evidence="2 8" id="KW-0547">Nucleotide-binding</keyword>
<dbReference type="SMART" id="SM00490">
    <property type="entry name" value="HELICc"/>
    <property type="match status" value="1"/>
</dbReference>
<evidence type="ECO:0000256" key="6">
    <source>
        <dbReference type="ARBA" id="ARBA00047984"/>
    </source>
</evidence>
<evidence type="ECO:0000313" key="13">
    <source>
        <dbReference type="EMBL" id="CRK90017.1"/>
    </source>
</evidence>
<feature type="compositionally biased region" description="Polar residues" evidence="9">
    <location>
        <begin position="682"/>
        <end position="693"/>
    </location>
</feature>
<dbReference type="PROSITE" id="PS00039">
    <property type="entry name" value="DEAD_ATP_HELICASE"/>
    <property type="match status" value="1"/>
</dbReference>
<dbReference type="PROSITE" id="PS51194">
    <property type="entry name" value="HELICASE_CTER"/>
    <property type="match status" value="1"/>
</dbReference>
<protein>
    <recommendedName>
        <fullName evidence="1">RNA helicase</fullName>
        <ecNumber evidence="1">3.6.4.13</ecNumber>
    </recommendedName>
</protein>
<dbReference type="EMBL" id="CVRI01000015">
    <property type="protein sequence ID" value="CRK90017.1"/>
    <property type="molecule type" value="Genomic_DNA"/>
</dbReference>
<name>A0A1J1HV33_9DIPT</name>
<feature type="compositionally biased region" description="Polar residues" evidence="9">
    <location>
        <begin position="36"/>
        <end position="56"/>
    </location>
</feature>
<feature type="compositionally biased region" description="Acidic residues" evidence="9">
    <location>
        <begin position="77"/>
        <end position="92"/>
    </location>
</feature>